<sequence length="101" mass="11866">MINAIMIGSCQTFNTILCNISMNNYHSNVQLSSIRLQYCMKYSLTFSLFYNSTVTLKRQTWRTLIYDVCIWLDTAVIRNIIIHQLVVTLVVYYHMVCKNIT</sequence>
<dbReference type="AlphaFoldDB" id="C8Z9R8"/>
<proteinExistence type="predicted"/>
<evidence type="ECO:0000313" key="1">
    <source>
        <dbReference type="EMBL" id="CAY80134.1"/>
    </source>
</evidence>
<accession>C8Z9R8</accession>
<protein>
    <submittedName>
        <fullName evidence="1">EC1118_1H13_0925p</fullName>
    </submittedName>
</protein>
<gene>
    <name evidence="1" type="ORF">EC1118_1H13_0925g</name>
</gene>
<reference evidence="1" key="1">
    <citation type="journal article" date="2009" name="Proc. Natl. Acad. Sci. U.S.A.">
        <title>Eukaryote-to-eukaryote gene transfer events revealed by the genome sequence of the wine yeast Saccharomyces cerevisiae EC1118.</title>
        <authorList>
            <person name="Novo M."/>
            <person name="Bigey F."/>
            <person name="Beyne E."/>
            <person name="Galeote V."/>
            <person name="Gavory F."/>
            <person name="Mallet S."/>
            <person name="Cambot B."/>
            <person name="Legras J.L."/>
            <person name="Wincker P."/>
            <person name="Casaregola S."/>
            <person name="Dequin S."/>
        </authorList>
    </citation>
    <scope>NUCLEOTIDE SEQUENCE [LARGE SCALE GENOMIC DNA]</scope>
    <source>
        <strain evidence="1">Lalvin EC1118</strain>
        <strain>Lalvin EC1118 / Prise de mousse</strain>
    </source>
</reference>
<dbReference type="HOGENOM" id="CLU_2293901_0_0_1"/>
<dbReference type="EMBL" id="FN393071">
    <property type="protein sequence ID" value="CAY80134.1"/>
    <property type="molecule type" value="Genomic_DNA"/>
</dbReference>
<organism evidence="1">
    <name type="scientific">Saccharomyces cerevisiae (strain Lalvin EC1118 / Prise de mousse)</name>
    <name type="common">Baker's yeast</name>
    <dbReference type="NCBI Taxonomy" id="643680"/>
    <lineage>
        <taxon>Eukaryota</taxon>
        <taxon>Fungi</taxon>
        <taxon>Dikarya</taxon>
        <taxon>Ascomycota</taxon>
        <taxon>Saccharomycotina</taxon>
        <taxon>Saccharomycetes</taxon>
        <taxon>Saccharomycetales</taxon>
        <taxon>Saccharomycetaceae</taxon>
        <taxon>Saccharomyces</taxon>
    </lineage>
</organism>
<name>C8Z9R8_YEAS8</name>